<feature type="compositionally biased region" description="Polar residues" evidence="1">
    <location>
        <begin position="120"/>
        <end position="130"/>
    </location>
</feature>
<evidence type="ECO:0000313" key="3">
    <source>
        <dbReference type="Proteomes" id="UP001482620"/>
    </source>
</evidence>
<dbReference type="Proteomes" id="UP001482620">
    <property type="component" value="Unassembled WGS sequence"/>
</dbReference>
<comment type="caution">
    <text evidence="2">The sequence shown here is derived from an EMBL/GenBank/DDBJ whole genome shotgun (WGS) entry which is preliminary data.</text>
</comment>
<reference evidence="2 3" key="1">
    <citation type="submission" date="2021-06" db="EMBL/GenBank/DDBJ databases">
        <authorList>
            <person name="Palmer J.M."/>
        </authorList>
    </citation>
    <scope>NUCLEOTIDE SEQUENCE [LARGE SCALE GENOMIC DNA]</scope>
    <source>
        <strain evidence="3">if_2019</strain>
        <tissue evidence="2">Muscle</tissue>
    </source>
</reference>
<feature type="compositionally biased region" description="Basic and acidic residues" evidence="1">
    <location>
        <begin position="91"/>
        <end position="102"/>
    </location>
</feature>
<name>A0ABV0UDB0_9TELE</name>
<proteinExistence type="predicted"/>
<gene>
    <name evidence="2" type="ORF">ILYODFUR_038992</name>
</gene>
<protein>
    <submittedName>
        <fullName evidence="2">Uncharacterized protein</fullName>
    </submittedName>
</protein>
<keyword evidence="3" id="KW-1185">Reference proteome</keyword>
<feature type="region of interest" description="Disordered" evidence="1">
    <location>
        <begin position="89"/>
        <end position="130"/>
    </location>
</feature>
<accession>A0ABV0UDB0</accession>
<organism evidence="2 3">
    <name type="scientific">Ilyodon furcidens</name>
    <name type="common">goldbreast splitfin</name>
    <dbReference type="NCBI Taxonomy" id="33524"/>
    <lineage>
        <taxon>Eukaryota</taxon>
        <taxon>Metazoa</taxon>
        <taxon>Chordata</taxon>
        <taxon>Craniata</taxon>
        <taxon>Vertebrata</taxon>
        <taxon>Euteleostomi</taxon>
        <taxon>Actinopterygii</taxon>
        <taxon>Neopterygii</taxon>
        <taxon>Teleostei</taxon>
        <taxon>Neoteleostei</taxon>
        <taxon>Acanthomorphata</taxon>
        <taxon>Ovalentaria</taxon>
        <taxon>Atherinomorphae</taxon>
        <taxon>Cyprinodontiformes</taxon>
        <taxon>Goodeidae</taxon>
        <taxon>Ilyodon</taxon>
    </lineage>
</organism>
<dbReference type="EMBL" id="JAHRIQ010068673">
    <property type="protein sequence ID" value="MEQ2242726.1"/>
    <property type="molecule type" value="Genomic_DNA"/>
</dbReference>
<evidence type="ECO:0000313" key="2">
    <source>
        <dbReference type="EMBL" id="MEQ2242726.1"/>
    </source>
</evidence>
<sequence length="130" mass="14537">MSFPSHGLSAKHPLSSQFVQIRNQTEPEQSWLKPLFFTSCSGPKRDVSVPPNFILQAVRITSRLPHGWACFFSVALWFYVLGRTLNSSAREPPEELRGDRLHFPPCGVHTDGNLSPAGTGKQTKQESFIN</sequence>
<evidence type="ECO:0000256" key="1">
    <source>
        <dbReference type="SAM" id="MobiDB-lite"/>
    </source>
</evidence>